<dbReference type="AlphaFoldDB" id="A0A0F8XB14"/>
<evidence type="ECO:0000313" key="1">
    <source>
        <dbReference type="EMBL" id="KKK66342.1"/>
    </source>
</evidence>
<dbReference type="EMBL" id="LAZR01060122">
    <property type="protein sequence ID" value="KKK66342.1"/>
    <property type="molecule type" value="Genomic_DNA"/>
</dbReference>
<name>A0A0F8XB14_9ZZZZ</name>
<accession>A0A0F8XB14</accession>
<organism evidence="1">
    <name type="scientific">marine sediment metagenome</name>
    <dbReference type="NCBI Taxonomy" id="412755"/>
    <lineage>
        <taxon>unclassified sequences</taxon>
        <taxon>metagenomes</taxon>
        <taxon>ecological metagenomes</taxon>
    </lineage>
</organism>
<gene>
    <name evidence="1" type="ORF">LCGC14_2965060</name>
</gene>
<sequence length="141" mass="15411">MTRIPMNDLGTKGIVKDLDAHSLPLDVWSEGRNIRFDDNKAVKFRGEEIVFASPSVPPYFAMPVQTADSVLWIYAGLSKAYVFQGGTHTNITRIKTSPSFIPPPGELIISLTIPSRYPGVDRPVPVEQLTITTSAPTVVAT</sequence>
<comment type="caution">
    <text evidence="1">The sequence shown here is derived from an EMBL/GenBank/DDBJ whole genome shotgun (WGS) entry which is preliminary data.</text>
</comment>
<protein>
    <submittedName>
        <fullName evidence="1">Uncharacterized protein</fullName>
    </submittedName>
</protein>
<proteinExistence type="predicted"/>
<reference evidence="1" key="1">
    <citation type="journal article" date="2015" name="Nature">
        <title>Complex archaea that bridge the gap between prokaryotes and eukaryotes.</title>
        <authorList>
            <person name="Spang A."/>
            <person name="Saw J.H."/>
            <person name="Jorgensen S.L."/>
            <person name="Zaremba-Niedzwiedzka K."/>
            <person name="Martijn J."/>
            <person name="Lind A.E."/>
            <person name="van Eijk R."/>
            <person name="Schleper C."/>
            <person name="Guy L."/>
            <person name="Ettema T.J."/>
        </authorList>
    </citation>
    <scope>NUCLEOTIDE SEQUENCE</scope>
</reference>